<proteinExistence type="predicted"/>
<dbReference type="AlphaFoldDB" id="A0A314YI61"/>
<dbReference type="Proteomes" id="UP000250321">
    <property type="component" value="Unassembled WGS sequence"/>
</dbReference>
<accession>A0A314YI61</accession>
<sequence>MELNMKLLLLTNYFKELNMVCFLIWRGWHIRDFSNGVAKHDVLISLLPVMS</sequence>
<protein>
    <submittedName>
        <fullName evidence="1">Uncharacterized protein</fullName>
    </submittedName>
</protein>
<organism evidence="1 2">
    <name type="scientific">Prunus yedoensis var. nudiflora</name>
    <dbReference type="NCBI Taxonomy" id="2094558"/>
    <lineage>
        <taxon>Eukaryota</taxon>
        <taxon>Viridiplantae</taxon>
        <taxon>Streptophyta</taxon>
        <taxon>Embryophyta</taxon>
        <taxon>Tracheophyta</taxon>
        <taxon>Spermatophyta</taxon>
        <taxon>Magnoliopsida</taxon>
        <taxon>eudicotyledons</taxon>
        <taxon>Gunneridae</taxon>
        <taxon>Pentapetalae</taxon>
        <taxon>rosids</taxon>
        <taxon>fabids</taxon>
        <taxon>Rosales</taxon>
        <taxon>Rosaceae</taxon>
        <taxon>Amygdaloideae</taxon>
        <taxon>Amygdaleae</taxon>
        <taxon>Prunus</taxon>
    </lineage>
</organism>
<evidence type="ECO:0000313" key="1">
    <source>
        <dbReference type="EMBL" id="PQQ06243.1"/>
    </source>
</evidence>
<name>A0A314YI61_PRUYE</name>
<gene>
    <name evidence="1" type="ORF">Pyn_04923</name>
</gene>
<keyword evidence="2" id="KW-1185">Reference proteome</keyword>
<reference evidence="1 2" key="1">
    <citation type="submission" date="2018-02" db="EMBL/GenBank/DDBJ databases">
        <title>Draft genome of wild Prunus yedoensis var. nudiflora.</title>
        <authorList>
            <person name="Baek S."/>
            <person name="Kim J.-H."/>
            <person name="Choi K."/>
            <person name="Kim G.-B."/>
            <person name="Cho A."/>
            <person name="Jang H."/>
            <person name="Shin C.-H."/>
            <person name="Yu H.-J."/>
            <person name="Mun J.-H."/>
        </authorList>
    </citation>
    <scope>NUCLEOTIDE SEQUENCE [LARGE SCALE GENOMIC DNA]</scope>
    <source>
        <strain evidence="2">cv. Jeju island</strain>
        <tissue evidence="1">Leaf</tissue>
    </source>
</reference>
<evidence type="ECO:0000313" key="2">
    <source>
        <dbReference type="Proteomes" id="UP000250321"/>
    </source>
</evidence>
<comment type="caution">
    <text evidence="1">The sequence shown here is derived from an EMBL/GenBank/DDBJ whole genome shotgun (WGS) entry which is preliminary data.</text>
</comment>
<dbReference type="EMBL" id="PJQY01000988">
    <property type="protein sequence ID" value="PQQ06243.1"/>
    <property type="molecule type" value="Genomic_DNA"/>
</dbReference>